<dbReference type="SUPFAM" id="SSF63882">
    <property type="entry name" value="MoeA N-terminal region -like"/>
    <property type="match status" value="1"/>
</dbReference>
<dbReference type="PANTHER" id="PTHR10192:SF5">
    <property type="entry name" value="GEPHYRIN"/>
    <property type="match status" value="1"/>
</dbReference>
<dbReference type="KEGG" id="slb:AWJ20_3975"/>
<dbReference type="SMART" id="SM00852">
    <property type="entry name" value="MoCF_biosynth"/>
    <property type="match status" value="2"/>
</dbReference>
<keyword evidence="5" id="KW-0808">Transferase</keyword>
<comment type="similarity">
    <text evidence="3">In the C-terminal section; belongs to the MoeA family.</text>
</comment>
<comment type="cofactor">
    <cofactor evidence="5">
        <name>Mg(2+)</name>
        <dbReference type="ChEBI" id="CHEBI:18420"/>
    </cofactor>
</comment>
<dbReference type="GeneID" id="30036055"/>
<comment type="similarity">
    <text evidence="5">Belongs to the MoeA family.</text>
</comment>
<dbReference type="RefSeq" id="XP_018733650.1">
    <property type="nucleotide sequence ID" value="XM_018881017.1"/>
</dbReference>
<comment type="pathway">
    <text evidence="1 5">Cofactor biosynthesis; molybdopterin biosynthesis.</text>
</comment>
<dbReference type="OrthoDB" id="4349954at2759"/>
<comment type="catalytic activity">
    <reaction evidence="5">
        <text>adenylyl-molybdopterin + molybdate = Mo-molybdopterin + AMP + H(+)</text>
        <dbReference type="Rhea" id="RHEA:35047"/>
        <dbReference type="ChEBI" id="CHEBI:15378"/>
        <dbReference type="ChEBI" id="CHEBI:36264"/>
        <dbReference type="ChEBI" id="CHEBI:62727"/>
        <dbReference type="ChEBI" id="CHEBI:71302"/>
        <dbReference type="ChEBI" id="CHEBI:456215"/>
    </reaction>
</comment>
<sequence length="646" mass="69617">MFRVHLIIVSDTCSKDPSKDRVIPAVSEIINLRSDEYVLKGTSIIPDEKTFIQSEISSVARDSKIDLIITSGGTGFGVRDVTPEAVAPLLDRQAPGLVQMMIQESLKITPMAALSRPVAGVMGKCIVITLPGSPKGACENLTSIFPILSHALSLACGSSATPHGVSQKLQNVNSSHDVGHHKHNHPHNGACEHSHKGPKFYNRSNDLSRPVTERARQSPYPMISVDEALDVINATVPTPRVEERNIDQTLIGYVIAENIYSTVNVPGYRASIVDGYAVGNYSFPNTYDVSDISHANSLASSTRLESNTIVRVTTGAPVPNGTFAVIPVESTYVESSRVDSNGKEEEARVFIDVDEIVKEGDNIREPGSDVEINDLILSEGTEITAVGGEIGLLSSVGLRTVNVYRKPIIGIMSTGDEVVDPSSCSSLIGGQVWDSNRPSLITACKGNNFEVVDLGIVEDVANRLESSIRQAYSKRGVDIIITTGGVSMGELDLLKPTIERALNGIIHFGRVAMKPGKPTTFGSFGNKLIFGLPGNPASALVTFHLFVLPCLRLWSGRSKNRYKLPTVKVKLGEAFYLDPRPEYQRAKILQNDDGCLIAYSTGRQRSSRVGSMYTANGLLCLPSSTNQSSPILPEGNVIEAIMIGPL</sequence>
<dbReference type="Pfam" id="PF03453">
    <property type="entry name" value="MoeA_N"/>
    <property type="match status" value="1"/>
</dbReference>
<organism evidence="8 9">
    <name type="scientific">Sugiyamaella lignohabitans</name>
    <dbReference type="NCBI Taxonomy" id="796027"/>
    <lineage>
        <taxon>Eukaryota</taxon>
        <taxon>Fungi</taxon>
        <taxon>Dikarya</taxon>
        <taxon>Ascomycota</taxon>
        <taxon>Saccharomycotina</taxon>
        <taxon>Dipodascomycetes</taxon>
        <taxon>Dipodascales</taxon>
        <taxon>Trichomonascaceae</taxon>
        <taxon>Sugiyamaella</taxon>
    </lineage>
</organism>
<dbReference type="SUPFAM" id="SSF53218">
    <property type="entry name" value="Molybdenum cofactor biosynthesis proteins"/>
    <property type="match status" value="2"/>
</dbReference>
<name>A0A167C3I6_9ASCO</name>
<accession>A0A167C3I6</accession>
<dbReference type="InterPro" id="IPR036425">
    <property type="entry name" value="MoaB/Mog-like_dom_sf"/>
</dbReference>
<dbReference type="PANTHER" id="PTHR10192">
    <property type="entry name" value="MOLYBDOPTERIN BIOSYNTHESIS PROTEIN"/>
    <property type="match status" value="1"/>
</dbReference>
<dbReference type="NCBIfam" id="TIGR00177">
    <property type="entry name" value="molyb_syn"/>
    <property type="match status" value="2"/>
</dbReference>
<dbReference type="UniPathway" id="UPA00344"/>
<dbReference type="Pfam" id="PF03454">
    <property type="entry name" value="MoeA_C"/>
    <property type="match status" value="1"/>
</dbReference>
<dbReference type="FunFam" id="3.40.980.10:FF:000001">
    <property type="entry name" value="Molybdopterin molybdenumtransferase"/>
    <property type="match status" value="1"/>
</dbReference>
<dbReference type="Gene3D" id="2.170.190.11">
    <property type="entry name" value="Molybdopterin biosynthesis moea protein, domain 3"/>
    <property type="match status" value="1"/>
</dbReference>
<keyword evidence="5" id="KW-0479">Metal-binding</keyword>
<dbReference type="GO" id="GO:0005524">
    <property type="term" value="F:ATP binding"/>
    <property type="evidence" value="ECO:0007669"/>
    <property type="project" value="UniProtKB-UniRule"/>
</dbReference>
<comment type="catalytic activity">
    <reaction evidence="5">
        <text>molybdopterin + ATP + H(+) = adenylyl-molybdopterin + diphosphate</text>
        <dbReference type="Rhea" id="RHEA:31331"/>
        <dbReference type="ChEBI" id="CHEBI:15378"/>
        <dbReference type="ChEBI" id="CHEBI:30616"/>
        <dbReference type="ChEBI" id="CHEBI:33019"/>
        <dbReference type="ChEBI" id="CHEBI:58698"/>
        <dbReference type="ChEBI" id="CHEBI:62727"/>
    </reaction>
</comment>
<dbReference type="PROSITE" id="PS01079">
    <property type="entry name" value="MOCF_BIOSYNTHESIS_2"/>
    <property type="match status" value="1"/>
</dbReference>
<dbReference type="Pfam" id="PF00994">
    <property type="entry name" value="MoCF_biosynth"/>
    <property type="match status" value="2"/>
</dbReference>
<feature type="domain" description="MoaB/Mog" evidence="7">
    <location>
        <begin position="5"/>
        <end position="151"/>
    </location>
</feature>
<evidence type="ECO:0000256" key="3">
    <source>
        <dbReference type="ARBA" id="ARBA00008339"/>
    </source>
</evidence>
<dbReference type="AlphaFoldDB" id="A0A167C3I6"/>
<dbReference type="InterPro" id="IPR008284">
    <property type="entry name" value="MoCF_biosynth_CS"/>
</dbReference>
<reference evidence="8 9" key="1">
    <citation type="submission" date="2016-02" db="EMBL/GenBank/DDBJ databases">
        <title>Complete genome sequence and transcriptome regulation of the pentose utilising yeast Sugiyamaella lignohabitans.</title>
        <authorList>
            <person name="Bellasio M."/>
            <person name="Peymann A."/>
            <person name="Valli M."/>
            <person name="Sipitzky M."/>
            <person name="Graf A."/>
            <person name="Sauer M."/>
            <person name="Marx H."/>
            <person name="Mattanovich D."/>
        </authorList>
    </citation>
    <scope>NUCLEOTIDE SEQUENCE [LARGE SCALE GENOMIC DNA]</scope>
    <source>
        <strain evidence="8 9">CBS 10342</strain>
    </source>
</reference>
<dbReference type="Gene3D" id="3.40.980.10">
    <property type="entry name" value="MoaB/Mog-like domain"/>
    <property type="match status" value="2"/>
</dbReference>
<dbReference type="InterPro" id="IPR005110">
    <property type="entry name" value="MoeA_linker/N"/>
</dbReference>
<gene>
    <name evidence="8" type="ORF">AWJ20_3975</name>
</gene>
<dbReference type="InterPro" id="IPR036135">
    <property type="entry name" value="MoeA_linker/N_sf"/>
</dbReference>
<keyword evidence="5" id="KW-0460">Magnesium</keyword>
<dbReference type="GO" id="GO:0046872">
    <property type="term" value="F:metal ion binding"/>
    <property type="evidence" value="ECO:0007669"/>
    <property type="project" value="UniProtKB-UniRule"/>
</dbReference>
<dbReference type="InterPro" id="IPR005111">
    <property type="entry name" value="MoeA_C_domain_IV"/>
</dbReference>
<dbReference type="SUPFAM" id="SSF63867">
    <property type="entry name" value="MoeA C-terminal domain-like"/>
    <property type="match status" value="1"/>
</dbReference>
<dbReference type="InterPro" id="IPR038987">
    <property type="entry name" value="MoeA-like"/>
</dbReference>
<dbReference type="Gene3D" id="3.90.105.10">
    <property type="entry name" value="Molybdopterin biosynthesis moea protein, domain 2"/>
    <property type="match status" value="1"/>
</dbReference>
<dbReference type="EMBL" id="CP014500">
    <property type="protein sequence ID" value="ANB11173.1"/>
    <property type="molecule type" value="Genomic_DNA"/>
</dbReference>
<dbReference type="GO" id="GO:0061599">
    <property type="term" value="F:molybdopterin molybdotransferase activity"/>
    <property type="evidence" value="ECO:0007669"/>
    <property type="project" value="UniProtKB-UniRule"/>
</dbReference>
<evidence type="ECO:0000313" key="9">
    <source>
        <dbReference type="Proteomes" id="UP000189580"/>
    </source>
</evidence>
<dbReference type="Gene3D" id="2.40.340.10">
    <property type="entry name" value="MoeA, C-terminal, domain IV"/>
    <property type="match status" value="1"/>
</dbReference>
<evidence type="ECO:0000256" key="2">
    <source>
        <dbReference type="ARBA" id="ARBA00007589"/>
    </source>
</evidence>
<evidence type="ECO:0000256" key="5">
    <source>
        <dbReference type="RuleBase" id="RU365090"/>
    </source>
</evidence>
<feature type="domain" description="MoaB/Mog" evidence="7">
    <location>
        <begin position="410"/>
        <end position="553"/>
    </location>
</feature>
<feature type="region of interest" description="Disordered" evidence="6">
    <location>
        <begin position="177"/>
        <end position="199"/>
    </location>
</feature>
<dbReference type="CDD" id="cd00887">
    <property type="entry name" value="MoeA"/>
    <property type="match status" value="1"/>
</dbReference>
<comment type="function">
    <text evidence="5">Catalyzes two steps in the biosynthesis of the molybdenum cofactor. In the first step, molybdopterin is adenylated. Subsequently, molybdate is inserted into adenylated molybdopterin and AMP is released.</text>
</comment>
<evidence type="ECO:0000313" key="8">
    <source>
        <dbReference type="EMBL" id="ANB11173.1"/>
    </source>
</evidence>
<dbReference type="GO" id="GO:0005829">
    <property type="term" value="C:cytosol"/>
    <property type="evidence" value="ECO:0007669"/>
    <property type="project" value="TreeGrafter"/>
</dbReference>
<dbReference type="GO" id="GO:0006777">
    <property type="term" value="P:Mo-molybdopterin cofactor biosynthetic process"/>
    <property type="evidence" value="ECO:0007669"/>
    <property type="project" value="UniProtKB-UniRule"/>
</dbReference>
<evidence type="ECO:0000256" key="6">
    <source>
        <dbReference type="SAM" id="MobiDB-lite"/>
    </source>
</evidence>
<dbReference type="Proteomes" id="UP000189580">
    <property type="component" value="Chromosome c"/>
</dbReference>
<dbReference type="CDD" id="cd00886">
    <property type="entry name" value="MogA_MoaB"/>
    <property type="match status" value="1"/>
</dbReference>
<evidence type="ECO:0000256" key="1">
    <source>
        <dbReference type="ARBA" id="ARBA00005046"/>
    </source>
</evidence>
<protein>
    <submittedName>
        <fullName evidence="8">Gephyrin</fullName>
    </submittedName>
</protein>
<keyword evidence="9" id="KW-1185">Reference proteome</keyword>
<dbReference type="InterPro" id="IPR001453">
    <property type="entry name" value="MoaB/Mog_dom"/>
</dbReference>
<proteinExistence type="inferred from homology"/>
<dbReference type="GO" id="GO:0061598">
    <property type="term" value="F:molybdopterin adenylyltransferase activity"/>
    <property type="evidence" value="ECO:0007669"/>
    <property type="project" value="UniProtKB-UniRule"/>
</dbReference>
<keyword evidence="4 5" id="KW-0501">Molybdenum cofactor biosynthesis</keyword>
<dbReference type="InterPro" id="IPR036688">
    <property type="entry name" value="MoeA_C_domain_IV_sf"/>
</dbReference>
<evidence type="ECO:0000256" key="4">
    <source>
        <dbReference type="ARBA" id="ARBA00023150"/>
    </source>
</evidence>
<evidence type="ECO:0000259" key="7">
    <source>
        <dbReference type="SMART" id="SM00852"/>
    </source>
</evidence>
<comment type="similarity">
    <text evidence="2">In the N-terminal section; belongs to the MoaB/Mog family.</text>
</comment>
<keyword evidence="5" id="KW-0500">Molybdenum</keyword>